<keyword evidence="3" id="KW-1185">Reference proteome</keyword>
<keyword evidence="1" id="KW-1133">Transmembrane helix</keyword>
<name>A0A2P8FE42_9RHOB</name>
<evidence type="ECO:0000313" key="2">
    <source>
        <dbReference type="EMBL" id="PSL19981.1"/>
    </source>
</evidence>
<dbReference type="EMBL" id="PYGJ01000004">
    <property type="protein sequence ID" value="PSL19981.1"/>
    <property type="molecule type" value="Genomic_DNA"/>
</dbReference>
<dbReference type="AlphaFoldDB" id="A0A2P8FE42"/>
<comment type="caution">
    <text evidence="2">The sequence shown here is derived from an EMBL/GenBank/DDBJ whole genome shotgun (WGS) entry which is preliminary data.</text>
</comment>
<sequence>MSESHAEFHDRLAKIYRKEAKGRRPRQRIAVNRDGYVIVRGAGRQRSFPWMGLAMVAVAFFGIKGAMIASYGPEFYTQKVARLDGASKVEQVAAWTMRPDPMSRWVAVQIKALK</sequence>
<keyword evidence="1" id="KW-0812">Transmembrane</keyword>
<organism evidence="2 3">
    <name type="scientific">Shimia abyssi</name>
    <dbReference type="NCBI Taxonomy" id="1662395"/>
    <lineage>
        <taxon>Bacteria</taxon>
        <taxon>Pseudomonadati</taxon>
        <taxon>Pseudomonadota</taxon>
        <taxon>Alphaproteobacteria</taxon>
        <taxon>Rhodobacterales</taxon>
        <taxon>Roseobacteraceae</taxon>
    </lineage>
</organism>
<protein>
    <submittedName>
        <fullName evidence="2">Uncharacterized protein</fullName>
    </submittedName>
</protein>
<evidence type="ECO:0000256" key="1">
    <source>
        <dbReference type="SAM" id="Phobius"/>
    </source>
</evidence>
<keyword evidence="1" id="KW-0472">Membrane</keyword>
<reference evidence="2 3" key="1">
    <citation type="submission" date="2018-03" db="EMBL/GenBank/DDBJ databases">
        <title>Genomic Encyclopedia of Archaeal and Bacterial Type Strains, Phase II (KMG-II): from individual species to whole genera.</title>
        <authorList>
            <person name="Goeker M."/>
        </authorList>
    </citation>
    <scope>NUCLEOTIDE SEQUENCE [LARGE SCALE GENOMIC DNA]</scope>
    <source>
        <strain evidence="2 3">DSM 100673</strain>
    </source>
</reference>
<dbReference type="OrthoDB" id="7866534at2"/>
<accession>A0A2P8FE42</accession>
<dbReference type="RefSeq" id="WP_106608006.1">
    <property type="nucleotide sequence ID" value="NZ_PYGJ01000004.1"/>
</dbReference>
<evidence type="ECO:0000313" key="3">
    <source>
        <dbReference type="Proteomes" id="UP000240418"/>
    </source>
</evidence>
<feature type="transmembrane region" description="Helical" evidence="1">
    <location>
        <begin position="50"/>
        <end position="72"/>
    </location>
</feature>
<dbReference type="Proteomes" id="UP000240418">
    <property type="component" value="Unassembled WGS sequence"/>
</dbReference>
<proteinExistence type="predicted"/>
<gene>
    <name evidence="2" type="ORF">CLV88_10439</name>
</gene>